<proteinExistence type="predicted"/>
<protein>
    <submittedName>
        <fullName evidence="1">Uncharacterized protein</fullName>
    </submittedName>
</protein>
<dbReference type="InParanoid" id="G0M811"/>
<keyword evidence="2" id="KW-1185">Reference proteome</keyword>
<sequence>MGPNRPGEDVEHFLCSGFNQVAVFVVAAAYFSTNLWTNQKALIGSGLKERVAKRTAIVLPFLIPFGPPPLSHLANEPCASERFAEISVPKPIMRAISYRWLLFLGPQILRLLNARKGTKSFL</sequence>
<accession>G0M811</accession>
<evidence type="ECO:0000313" key="2">
    <source>
        <dbReference type="Proteomes" id="UP000008068"/>
    </source>
</evidence>
<dbReference type="HOGENOM" id="CLU_2028731_0_0_1"/>
<evidence type="ECO:0000313" key="1">
    <source>
        <dbReference type="EMBL" id="EGT29885.1"/>
    </source>
</evidence>
<reference evidence="2" key="1">
    <citation type="submission" date="2011-07" db="EMBL/GenBank/DDBJ databases">
        <authorList>
            <consortium name="Caenorhabditis brenneri Sequencing and Analysis Consortium"/>
            <person name="Wilson R.K."/>
        </authorList>
    </citation>
    <scope>NUCLEOTIDE SEQUENCE [LARGE SCALE GENOMIC DNA]</scope>
    <source>
        <strain evidence="2">PB2801</strain>
    </source>
</reference>
<dbReference type="AlphaFoldDB" id="G0M811"/>
<organism evidence="2">
    <name type="scientific">Caenorhabditis brenneri</name>
    <name type="common">Nematode worm</name>
    <dbReference type="NCBI Taxonomy" id="135651"/>
    <lineage>
        <taxon>Eukaryota</taxon>
        <taxon>Metazoa</taxon>
        <taxon>Ecdysozoa</taxon>
        <taxon>Nematoda</taxon>
        <taxon>Chromadorea</taxon>
        <taxon>Rhabditida</taxon>
        <taxon>Rhabditina</taxon>
        <taxon>Rhabditomorpha</taxon>
        <taxon>Rhabditoidea</taxon>
        <taxon>Rhabditidae</taxon>
        <taxon>Peloderinae</taxon>
        <taxon>Caenorhabditis</taxon>
    </lineage>
</organism>
<dbReference type="Proteomes" id="UP000008068">
    <property type="component" value="Unassembled WGS sequence"/>
</dbReference>
<gene>
    <name evidence="1" type="ORF">CAEBREN_30932</name>
</gene>
<name>G0M811_CAEBE</name>
<dbReference type="EMBL" id="GL379786">
    <property type="protein sequence ID" value="EGT29885.1"/>
    <property type="molecule type" value="Genomic_DNA"/>
</dbReference>